<organism evidence="2 3">
    <name type="scientific">Scheffersomyces spartinae</name>
    <dbReference type="NCBI Taxonomy" id="45513"/>
    <lineage>
        <taxon>Eukaryota</taxon>
        <taxon>Fungi</taxon>
        <taxon>Dikarya</taxon>
        <taxon>Ascomycota</taxon>
        <taxon>Saccharomycotina</taxon>
        <taxon>Pichiomycetes</taxon>
        <taxon>Debaryomycetaceae</taxon>
        <taxon>Scheffersomyces</taxon>
    </lineage>
</organism>
<reference evidence="2" key="1">
    <citation type="submission" date="2021-03" db="EMBL/GenBank/DDBJ databases">
        <authorList>
            <person name="Palmer J.M."/>
        </authorList>
    </citation>
    <scope>NUCLEOTIDE SEQUENCE</scope>
    <source>
        <strain evidence="2">ARV_011</strain>
    </source>
</reference>
<keyword evidence="3" id="KW-1185">Reference proteome</keyword>
<comment type="caution">
    <text evidence="2">The sequence shown here is derived from an EMBL/GenBank/DDBJ whole genome shotgun (WGS) entry which is preliminary data.</text>
</comment>
<dbReference type="RefSeq" id="XP_043050661.1">
    <property type="nucleotide sequence ID" value="XM_043194337.1"/>
</dbReference>
<evidence type="ECO:0000313" key="3">
    <source>
        <dbReference type="Proteomes" id="UP000790833"/>
    </source>
</evidence>
<sequence>MSGSISSTSTNSGFGLLRFRRSLQKISSCSDIHPKPHKHNSSSNVLKKIRSGLLRRSLSKSDIPSQSQSSIQSQPQSPMQTDNRNYVFGEDELRRHPEFTPLSPVSSPLGTQTPPLEFDDLFLLPNFEDARFRNFAGTNGEEYISDIDQDDDTSSIQSSIDSIHSLYGHIQYIYTDDLYDKKSMANFDKEEERRQLREQMLRELEA</sequence>
<evidence type="ECO:0000256" key="1">
    <source>
        <dbReference type="SAM" id="MobiDB-lite"/>
    </source>
</evidence>
<dbReference type="Proteomes" id="UP000790833">
    <property type="component" value="Unassembled WGS sequence"/>
</dbReference>
<feature type="compositionally biased region" description="Low complexity" evidence="1">
    <location>
        <begin position="57"/>
        <end position="80"/>
    </location>
</feature>
<dbReference type="GeneID" id="66117009"/>
<protein>
    <submittedName>
        <fullName evidence="2">Uncharacterized protein</fullName>
    </submittedName>
</protein>
<name>A0A9P7VD39_9ASCO</name>
<evidence type="ECO:0000313" key="2">
    <source>
        <dbReference type="EMBL" id="KAG7195114.1"/>
    </source>
</evidence>
<accession>A0A9P7VD39</accession>
<proteinExistence type="predicted"/>
<dbReference type="AlphaFoldDB" id="A0A9P7VD39"/>
<gene>
    <name evidence="2" type="ORF">KQ657_003635</name>
</gene>
<feature type="region of interest" description="Disordered" evidence="1">
    <location>
        <begin position="57"/>
        <end position="83"/>
    </location>
</feature>
<dbReference type="EMBL" id="JAHMUF010000004">
    <property type="protein sequence ID" value="KAG7195114.1"/>
    <property type="molecule type" value="Genomic_DNA"/>
</dbReference>